<organism evidence="4 5">
    <name type="scientific">Gossypium harknessii</name>
    <dbReference type="NCBI Taxonomy" id="34285"/>
    <lineage>
        <taxon>Eukaryota</taxon>
        <taxon>Viridiplantae</taxon>
        <taxon>Streptophyta</taxon>
        <taxon>Embryophyta</taxon>
        <taxon>Tracheophyta</taxon>
        <taxon>Spermatophyta</taxon>
        <taxon>Magnoliopsida</taxon>
        <taxon>eudicotyledons</taxon>
        <taxon>Gunneridae</taxon>
        <taxon>Pentapetalae</taxon>
        <taxon>rosids</taxon>
        <taxon>malvids</taxon>
        <taxon>Malvales</taxon>
        <taxon>Malvaceae</taxon>
        <taxon>Malvoideae</taxon>
        <taxon>Gossypium</taxon>
    </lineage>
</organism>
<accession>A0A7J9HEU8</accession>
<evidence type="ECO:0000313" key="5">
    <source>
        <dbReference type="Proteomes" id="UP000593560"/>
    </source>
</evidence>
<dbReference type="GO" id="GO:0009535">
    <property type="term" value="C:chloroplast thylakoid membrane"/>
    <property type="evidence" value="ECO:0007669"/>
    <property type="project" value="TreeGrafter"/>
</dbReference>
<dbReference type="GO" id="GO:0016597">
    <property type="term" value="F:amino acid binding"/>
    <property type="evidence" value="ECO:0007669"/>
    <property type="project" value="UniProtKB-UniRule"/>
</dbReference>
<dbReference type="EMBL" id="JABFAD010000009">
    <property type="protein sequence ID" value="MBA0807934.1"/>
    <property type="molecule type" value="Genomic_DNA"/>
</dbReference>
<evidence type="ECO:0000313" key="4">
    <source>
        <dbReference type="EMBL" id="MBA0807934.1"/>
    </source>
</evidence>
<keyword evidence="5" id="KW-1185">Reference proteome</keyword>
<sequence>MASAANCVVYFSSNTNYLTVSELKNHSLPATFVSRPPNNNTLGKRSCYCYSSTGFAVANIVYILMPNLFSKLHLGYSVRLLSSTTRINPRAAAPSATAVENDGSFPDTDMVPTPKVIIDQDSDPDATVVEITFGDRLGALLDTMNALKSLGLNVTKANVYLDSSGKHNKFCITKASTGRKVEEPELLEAIRLTIINNLLEFHPESSSQLAMGATFGAEPPKETVDVDIATRIRVHDDGPDRSLLYVETADHPGLLVELVKTITDINVAVESGEFDTEGLLAKAKFHVSYKGKALIKPLQQVLANSLRYYLRRPTTEEASF</sequence>
<dbReference type="Proteomes" id="UP000593560">
    <property type="component" value="Unassembled WGS sequence"/>
</dbReference>
<dbReference type="PROSITE" id="PS51671">
    <property type="entry name" value="ACT"/>
    <property type="match status" value="1"/>
</dbReference>
<dbReference type="InterPro" id="IPR040217">
    <property type="entry name" value="ACR1-12"/>
</dbReference>
<reference evidence="4 5" key="1">
    <citation type="journal article" date="2019" name="Genome Biol. Evol.">
        <title>Insights into the evolution of the New World diploid cottons (Gossypium, subgenus Houzingenia) based on genome sequencing.</title>
        <authorList>
            <person name="Grover C.E."/>
            <person name="Arick M.A. 2nd"/>
            <person name="Thrash A."/>
            <person name="Conover J.L."/>
            <person name="Sanders W.S."/>
            <person name="Peterson D.G."/>
            <person name="Frelichowski J.E."/>
            <person name="Scheffler J.A."/>
            <person name="Scheffler B.E."/>
            <person name="Wendel J.F."/>
        </authorList>
    </citation>
    <scope>NUCLEOTIDE SEQUENCE [LARGE SCALE GENOMIC DNA]</scope>
    <source>
        <strain evidence="4">0</strain>
        <tissue evidence="4">Leaf</tissue>
    </source>
</reference>
<comment type="function">
    <text evidence="2">Binds amino acids.</text>
</comment>
<evidence type="ECO:0000256" key="1">
    <source>
        <dbReference type="ARBA" id="ARBA00022737"/>
    </source>
</evidence>
<comment type="caution">
    <text evidence="4">The sequence shown here is derived from an EMBL/GenBank/DDBJ whole genome shotgun (WGS) entry which is preliminary data.</text>
</comment>
<gene>
    <name evidence="4" type="ORF">Gohar_023709</name>
</gene>
<dbReference type="PANTHER" id="PTHR31096:SF16">
    <property type="entry name" value="ACT DOMAIN-CONTAINING PROTEIN ACR11"/>
    <property type="match status" value="1"/>
</dbReference>
<dbReference type="InterPro" id="IPR002912">
    <property type="entry name" value="ACT_dom"/>
</dbReference>
<dbReference type="PANTHER" id="PTHR31096">
    <property type="entry name" value="ACT DOMAIN-CONTAINING PROTEIN ACR4-RELATED"/>
    <property type="match status" value="1"/>
</dbReference>
<name>A0A7J9HEU8_9ROSI</name>
<keyword evidence="1 2" id="KW-0677">Repeat</keyword>
<evidence type="ECO:0000256" key="2">
    <source>
        <dbReference type="RuleBase" id="RU369043"/>
    </source>
</evidence>
<dbReference type="OrthoDB" id="496180at2759"/>
<evidence type="ECO:0000259" key="3">
    <source>
        <dbReference type="PROSITE" id="PS51671"/>
    </source>
</evidence>
<proteinExistence type="predicted"/>
<feature type="domain" description="ACT" evidence="3">
    <location>
        <begin position="128"/>
        <end position="208"/>
    </location>
</feature>
<protein>
    <recommendedName>
        <fullName evidence="2">ACT domain-containing protein ACR</fullName>
    </recommendedName>
    <alternativeName>
        <fullName evidence="2">Protein ACT DOMAIN REPEATS</fullName>
    </alternativeName>
</protein>
<dbReference type="AlphaFoldDB" id="A0A7J9HEU8"/>
<dbReference type="GO" id="GO:0009570">
    <property type="term" value="C:chloroplast stroma"/>
    <property type="evidence" value="ECO:0007669"/>
    <property type="project" value="TreeGrafter"/>
</dbReference>